<protein>
    <submittedName>
        <fullName evidence="2">Alkylhydroperoxidase like protein, AhpD family</fullName>
    </submittedName>
</protein>
<dbReference type="EMBL" id="CP001821">
    <property type="protein sequence ID" value="ACZ30922.1"/>
    <property type="molecule type" value="Genomic_DNA"/>
</dbReference>
<evidence type="ECO:0000313" key="2">
    <source>
        <dbReference type="EMBL" id="ACZ30922.1"/>
    </source>
</evidence>
<keyword evidence="3" id="KW-1185">Reference proteome</keyword>
<dbReference type="SUPFAM" id="SSF69118">
    <property type="entry name" value="AhpD-like"/>
    <property type="match status" value="1"/>
</dbReference>
<accession>D1BT80</accession>
<organism evidence="2 3">
    <name type="scientific">Xylanimonas cellulosilytica (strain DSM 15894 / JCM 12276 / CECT 5975 / KCTC 9989 / LMG 20990 / NBRC 107835 / XIL07)</name>
    <dbReference type="NCBI Taxonomy" id="446471"/>
    <lineage>
        <taxon>Bacteria</taxon>
        <taxon>Bacillati</taxon>
        <taxon>Actinomycetota</taxon>
        <taxon>Actinomycetes</taxon>
        <taxon>Micrococcales</taxon>
        <taxon>Promicromonosporaceae</taxon>
        <taxon>Xylanimonas</taxon>
    </lineage>
</organism>
<dbReference type="InterPro" id="IPR004675">
    <property type="entry name" value="AhpD_core"/>
</dbReference>
<reference evidence="3" key="1">
    <citation type="submission" date="2009-11" db="EMBL/GenBank/DDBJ databases">
        <title>The complete chromosome of Xylanimonas cellulosilytica DSM 15894.</title>
        <authorList>
            <consortium name="US DOE Joint Genome Institute (JGI-PGF)"/>
            <person name="Lucas S."/>
            <person name="Copeland A."/>
            <person name="Lapidus A."/>
            <person name="Glavina del Rio T."/>
            <person name="Dalin E."/>
            <person name="Tice H."/>
            <person name="Bruce D."/>
            <person name="Goodwin L."/>
            <person name="Pitluck S."/>
            <person name="Kyrpides N."/>
            <person name="Mavromatis K."/>
            <person name="Ivanova N."/>
            <person name="Mikhailova N."/>
            <person name="Foster B."/>
            <person name="Clum A."/>
            <person name="Brettin T."/>
            <person name="Detter J.C."/>
            <person name="Han C."/>
            <person name="Larimer F."/>
            <person name="Land M."/>
            <person name="Hauser L."/>
            <person name="Markowitz V."/>
            <person name="Cheng J.F."/>
            <person name="Hugenholtz P."/>
            <person name="Woyke T."/>
            <person name="Wu D."/>
            <person name="Gehrich-Schroeter G."/>
            <person name="Schneider S."/>
            <person name="Pukall S.R."/>
            <person name="Klenk H.P."/>
            <person name="Eisen J.A."/>
        </authorList>
    </citation>
    <scope>NUCLEOTIDE SEQUENCE [LARGE SCALE GENOMIC DNA]</scope>
    <source>
        <strain evidence="3">DSM 15894 / CECT 5975 / LMG 20990 / XIL07</strain>
    </source>
</reference>
<dbReference type="eggNOG" id="COG2128">
    <property type="taxonomic scope" value="Bacteria"/>
</dbReference>
<dbReference type="Gene3D" id="1.20.1290.10">
    <property type="entry name" value="AhpD-like"/>
    <property type="match status" value="1"/>
</dbReference>
<dbReference type="InterPro" id="IPR029032">
    <property type="entry name" value="AhpD-like"/>
</dbReference>
<dbReference type="Pfam" id="PF02627">
    <property type="entry name" value="CMD"/>
    <property type="match status" value="1"/>
</dbReference>
<gene>
    <name evidence="2" type="ordered locus">Xcel_1903</name>
</gene>
<dbReference type="InterPro" id="IPR003779">
    <property type="entry name" value="CMD-like"/>
</dbReference>
<dbReference type="OrthoDB" id="657225at2"/>
<dbReference type="HOGENOM" id="CLU_082760_6_0_11"/>
<dbReference type="RefSeq" id="WP_012878664.1">
    <property type="nucleotide sequence ID" value="NC_013530.1"/>
</dbReference>
<proteinExistence type="predicted"/>
<evidence type="ECO:0000313" key="3">
    <source>
        <dbReference type="Proteomes" id="UP000002255"/>
    </source>
</evidence>
<sequence length="145" mass="15518">MARIVIKSVAPLAYVPALGLEAYAKRNVDKTTFELIKIRASALNGCGYCSAMHTRDAQRAGEAQERIAALAGDWEASGLFTAKESAALRYTDALTRPDGELPDALFDEVTTLWGDKGLVQLAMAIAAVNTWNRLAIGTGMTADDL</sequence>
<evidence type="ECO:0000259" key="1">
    <source>
        <dbReference type="Pfam" id="PF02627"/>
    </source>
</evidence>
<reference evidence="2 3" key="2">
    <citation type="journal article" date="2010" name="Stand. Genomic Sci.">
        <title>Complete genome sequence of Xylanimonas cellulosilytica type strain (XIL07).</title>
        <authorList>
            <person name="Foster B."/>
            <person name="Pukall R."/>
            <person name="Abt B."/>
            <person name="Nolan M."/>
            <person name="Glavina Del Rio T."/>
            <person name="Chen F."/>
            <person name="Lucas S."/>
            <person name="Tice H."/>
            <person name="Pitluck S."/>
            <person name="Cheng J.-F."/>
            <person name="Chertkov O."/>
            <person name="Brettin T."/>
            <person name="Han C."/>
            <person name="Detter J.C."/>
            <person name="Bruce D."/>
            <person name="Goodwin L."/>
            <person name="Ivanova N."/>
            <person name="Mavromatis K."/>
            <person name="Pati A."/>
            <person name="Mikhailova N."/>
            <person name="Chen A."/>
            <person name="Palaniappan K."/>
            <person name="Land M."/>
            <person name="Hauser L."/>
            <person name="Chang Y.-J."/>
            <person name="Jeffries C.D."/>
            <person name="Chain P."/>
            <person name="Rohde M."/>
            <person name="Goeker M."/>
            <person name="Bristow J."/>
            <person name="Eisen J.A."/>
            <person name="Markowitz V."/>
            <person name="Hugenholtz P."/>
            <person name="Kyrpides N.C."/>
            <person name="Klenk H.-P."/>
            <person name="Lapidus A."/>
        </authorList>
    </citation>
    <scope>NUCLEOTIDE SEQUENCE [LARGE SCALE GENOMIC DNA]</scope>
    <source>
        <strain evidence="3">DSM 15894 / CECT 5975 / LMG 20990 / XIL07</strain>
    </source>
</reference>
<dbReference type="PANTHER" id="PTHR34846:SF10">
    <property type="entry name" value="CYTOPLASMIC PROTEIN"/>
    <property type="match status" value="1"/>
</dbReference>
<dbReference type="PANTHER" id="PTHR34846">
    <property type="entry name" value="4-CARBOXYMUCONOLACTONE DECARBOXYLASE FAMILY PROTEIN (AFU_ORTHOLOGUE AFUA_6G11590)"/>
    <property type="match status" value="1"/>
</dbReference>
<feature type="domain" description="Carboxymuconolactone decarboxylase-like" evidence="1">
    <location>
        <begin position="17"/>
        <end position="92"/>
    </location>
</feature>
<dbReference type="AlphaFoldDB" id="D1BT80"/>
<name>D1BT80_XYLCX</name>
<dbReference type="GO" id="GO:0051920">
    <property type="term" value="F:peroxiredoxin activity"/>
    <property type="evidence" value="ECO:0007669"/>
    <property type="project" value="InterPro"/>
</dbReference>
<dbReference type="NCBIfam" id="TIGR00778">
    <property type="entry name" value="ahpD_dom"/>
    <property type="match status" value="1"/>
</dbReference>
<dbReference type="STRING" id="446471.Xcel_1903"/>
<dbReference type="Proteomes" id="UP000002255">
    <property type="component" value="Chromosome"/>
</dbReference>
<dbReference type="KEGG" id="xce:Xcel_1903"/>